<keyword evidence="3" id="KW-1185">Reference proteome</keyword>
<protein>
    <submittedName>
        <fullName evidence="2">Uncharacterized protein</fullName>
    </submittedName>
</protein>
<dbReference type="Proteomes" id="UP001152888">
    <property type="component" value="Unassembled WGS sequence"/>
</dbReference>
<gene>
    <name evidence="2" type="ORF">ACAOBT_LOCUS14893</name>
</gene>
<dbReference type="EMBL" id="CAKOFQ010006917">
    <property type="protein sequence ID" value="CAH1982224.1"/>
    <property type="molecule type" value="Genomic_DNA"/>
</dbReference>
<organism evidence="2 3">
    <name type="scientific">Acanthoscelides obtectus</name>
    <name type="common">Bean weevil</name>
    <name type="synonym">Bruchus obtectus</name>
    <dbReference type="NCBI Taxonomy" id="200917"/>
    <lineage>
        <taxon>Eukaryota</taxon>
        <taxon>Metazoa</taxon>
        <taxon>Ecdysozoa</taxon>
        <taxon>Arthropoda</taxon>
        <taxon>Hexapoda</taxon>
        <taxon>Insecta</taxon>
        <taxon>Pterygota</taxon>
        <taxon>Neoptera</taxon>
        <taxon>Endopterygota</taxon>
        <taxon>Coleoptera</taxon>
        <taxon>Polyphaga</taxon>
        <taxon>Cucujiformia</taxon>
        <taxon>Chrysomeloidea</taxon>
        <taxon>Chrysomelidae</taxon>
        <taxon>Bruchinae</taxon>
        <taxon>Bruchini</taxon>
        <taxon>Acanthoscelides</taxon>
    </lineage>
</organism>
<feature type="region of interest" description="Disordered" evidence="1">
    <location>
        <begin position="1"/>
        <end position="66"/>
    </location>
</feature>
<evidence type="ECO:0000256" key="1">
    <source>
        <dbReference type="SAM" id="MobiDB-lite"/>
    </source>
</evidence>
<dbReference type="AlphaFoldDB" id="A0A9P0KUT7"/>
<name>A0A9P0KUT7_ACAOB</name>
<sequence length="66" mass="7458">MQFLNDKLIRPRKTQSTENEYGYAGETQDDELNASTERQVNEDDEATIQQDSIKPAVPNREGSSTP</sequence>
<accession>A0A9P0KUT7</accession>
<evidence type="ECO:0000313" key="2">
    <source>
        <dbReference type="EMBL" id="CAH1982224.1"/>
    </source>
</evidence>
<comment type="caution">
    <text evidence="2">The sequence shown here is derived from an EMBL/GenBank/DDBJ whole genome shotgun (WGS) entry which is preliminary data.</text>
</comment>
<proteinExistence type="predicted"/>
<evidence type="ECO:0000313" key="3">
    <source>
        <dbReference type="Proteomes" id="UP001152888"/>
    </source>
</evidence>
<reference evidence="2" key="1">
    <citation type="submission" date="2022-03" db="EMBL/GenBank/DDBJ databases">
        <authorList>
            <person name="Sayadi A."/>
        </authorList>
    </citation>
    <scope>NUCLEOTIDE SEQUENCE</scope>
</reference>